<dbReference type="PANTHER" id="PTHR43796:SF2">
    <property type="entry name" value="CARBOXYNORSPERMIDINE SYNTHASE"/>
    <property type="match status" value="1"/>
</dbReference>
<feature type="domain" description="Saccharopine dehydrogenase NADP binding" evidence="1">
    <location>
        <begin position="11"/>
        <end position="129"/>
    </location>
</feature>
<evidence type="ECO:0000313" key="2">
    <source>
        <dbReference type="EMBL" id="THF76045.1"/>
    </source>
</evidence>
<dbReference type="PANTHER" id="PTHR43796">
    <property type="entry name" value="CARBOXYNORSPERMIDINE SYNTHASE"/>
    <property type="match status" value="1"/>
</dbReference>
<accession>A0A4S4BMR3</accession>
<sequence length="355" mass="38382">MTEARAAREKIIVVGGYGAVGSLICRELGALYPGRVYAAGRSLGKAERFCRSTGGCVLPMELDIDAAASAGLLTDARLVVMCLDQRQTDLVRACLRNGVHYVDISANVSLLSQAEAYRDEAIASGATAILGVGLAPGVTNLLALEAHRRLERTHAIEIAIMLGLGDHHGRAAVEWTVDNLDTEFDVMQGGKRARVRSFTDGRTVDFRGKLGKRKAYRYPFSDQLSLPRTLGVPGVSTRLTFDVGAAAGLLAFTRRTGLQKLLNWKIFRNIAISAFSNIPLGSERFAVKVEAFGEIGGSEATAECLFYGRRQSEMTAKCALDAAVALCETEMPPGVYSIEERLEWSAMKRLGAYET</sequence>
<keyword evidence="3" id="KW-1185">Reference proteome</keyword>
<name>A0A4S4BMR3_9BACL</name>
<gene>
    <name evidence="2" type="ORF">E6C55_19900</name>
</gene>
<organism evidence="2 3">
    <name type="scientific">Cohnella fermenti</name>
    <dbReference type="NCBI Taxonomy" id="2565925"/>
    <lineage>
        <taxon>Bacteria</taxon>
        <taxon>Bacillati</taxon>
        <taxon>Bacillota</taxon>
        <taxon>Bacilli</taxon>
        <taxon>Bacillales</taxon>
        <taxon>Paenibacillaceae</taxon>
        <taxon>Cohnella</taxon>
    </lineage>
</organism>
<dbReference type="OrthoDB" id="1910498at2"/>
<evidence type="ECO:0000313" key="3">
    <source>
        <dbReference type="Proteomes" id="UP000310636"/>
    </source>
</evidence>
<dbReference type="InterPro" id="IPR036291">
    <property type="entry name" value="NAD(P)-bd_dom_sf"/>
</dbReference>
<dbReference type="Gene3D" id="3.40.50.720">
    <property type="entry name" value="NAD(P)-binding Rossmann-like Domain"/>
    <property type="match status" value="1"/>
</dbReference>
<dbReference type="Proteomes" id="UP000310636">
    <property type="component" value="Unassembled WGS sequence"/>
</dbReference>
<dbReference type="AlphaFoldDB" id="A0A4S4BMR3"/>
<protein>
    <submittedName>
        <fullName evidence="2">Saccharopine dehydrogenase</fullName>
    </submittedName>
</protein>
<dbReference type="Gene3D" id="3.30.360.10">
    <property type="entry name" value="Dihydrodipicolinate Reductase, domain 2"/>
    <property type="match status" value="1"/>
</dbReference>
<dbReference type="EMBL" id="SSOB01000027">
    <property type="protein sequence ID" value="THF76045.1"/>
    <property type="molecule type" value="Genomic_DNA"/>
</dbReference>
<dbReference type="RefSeq" id="WP_136371572.1">
    <property type="nucleotide sequence ID" value="NZ_SSOB01000027.1"/>
</dbReference>
<dbReference type="SUPFAM" id="SSF51735">
    <property type="entry name" value="NAD(P)-binding Rossmann-fold domains"/>
    <property type="match status" value="1"/>
</dbReference>
<comment type="caution">
    <text evidence="2">The sequence shown here is derived from an EMBL/GenBank/DDBJ whole genome shotgun (WGS) entry which is preliminary data.</text>
</comment>
<reference evidence="2 3" key="1">
    <citation type="submission" date="2019-04" db="EMBL/GenBank/DDBJ databases">
        <title>Cohnella sp. nov. isolated from preserved vegetables.</title>
        <authorList>
            <person name="Lin S.-Y."/>
            <person name="Hung M.-H."/>
            <person name="Young C.-C."/>
        </authorList>
    </citation>
    <scope>NUCLEOTIDE SEQUENCE [LARGE SCALE GENOMIC DNA]</scope>
    <source>
        <strain evidence="2 3">CC-MHH1044</strain>
    </source>
</reference>
<dbReference type="Pfam" id="PF03435">
    <property type="entry name" value="Sacchrp_dh_NADP"/>
    <property type="match status" value="1"/>
</dbReference>
<dbReference type="InterPro" id="IPR005097">
    <property type="entry name" value="Sacchrp_dh_NADP-bd"/>
</dbReference>
<proteinExistence type="predicted"/>
<evidence type="ECO:0000259" key="1">
    <source>
        <dbReference type="Pfam" id="PF03435"/>
    </source>
</evidence>